<reference evidence="1" key="1">
    <citation type="submission" date="2022-08" db="EMBL/GenBank/DDBJ databases">
        <authorList>
            <person name="Tistechok S."/>
            <person name="Samborskyy M."/>
            <person name="Roman I."/>
        </authorList>
    </citation>
    <scope>NUCLEOTIDE SEQUENCE</scope>
    <source>
        <strain evidence="1">DSM 103496</strain>
    </source>
</reference>
<dbReference type="InterPro" id="IPR001646">
    <property type="entry name" value="5peptide_repeat"/>
</dbReference>
<dbReference type="AlphaFoldDB" id="A0A9X2VPW0"/>
<comment type="caution">
    <text evidence="1">The sequence shown here is derived from an EMBL/GenBank/DDBJ whole genome shotgun (WGS) entry which is preliminary data.</text>
</comment>
<dbReference type="Pfam" id="PF13576">
    <property type="entry name" value="Pentapeptide_3"/>
    <property type="match status" value="2"/>
</dbReference>
<keyword evidence="2" id="KW-1185">Reference proteome</keyword>
<proteinExistence type="predicted"/>
<dbReference type="EMBL" id="JANYMP010000014">
    <property type="protein sequence ID" value="MCS7480515.1"/>
    <property type="molecule type" value="Genomic_DNA"/>
</dbReference>
<dbReference type="RefSeq" id="WP_259626014.1">
    <property type="nucleotide sequence ID" value="NZ_JANYMP010000014.1"/>
</dbReference>
<dbReference type="Gene3D" id="2.160.20.80">
    <property type="entry name" value="E3 ubiquitin-protein ligase SopA"/>
    <property type="match status" value="1"/>
</dbReference>
<name>A0A9X2VPW0_9PSEU</name>
<gene>
    <name evidence="1" type="ORF">NZH93_26980</name>
</gene>
<protein>
    <submittedName>
        <fullName evidence="1">Pentapeptide repeat-containing protein</fullName>
    </submittedName>
</protein>
<accession>A0A9X2VPW0</accession>
<organism evidence="1 2">
    <name type="scientific">Umezawaea endophytica</name>
    <dbReference type="NCBI Taxonomy" id="1654476"/>
    <lineage>
        <taxon>Bacteria</taxon>
        <taxon>Bacillati</taxon>
        <taxon>Actinomycetota</taxon>
        <taxon>Actinomycetes</taxon>
        <taxon>Pseudonocardiales</taxon>
        <taxon>Pseudonocardiaceae</taxon>
        <taxon>Umezawaea</taxon>
    </lineage>
</organism>
<sequence>MSSTWLTALFFGVVALVIAVRHYRQGKADTLLDDHARRRTGGEADRHLSAWREAHRRLRDGDVEGLRALEAMGQEKSRLRQDIVTSICAGLRGGVELGVDEQWRHTLQDALVRHLRPGPDFWAGMSLRFDDATLVDLDLRGCRVRAAGFARAELLGTSRFDAVTVTGDAEFDGARFGRLVRFDDALFARSASFRGARFTGNATFDGMRVTAEATFSHSRFSGRAVFSRAEFADSAGFRRVRFGGRAYFTGTVFGKDAHFDHTWFRGRTDVNDALYADDASFDGTLFGRRVPPLAAEPGPA</sequence>
<evidence type="ECO:0000313" key="2">
    <source>
        <dbReference type="Proteomes" id="UP001141259"/>
    </source>
</evidence>
<dbReference type="Proteomes" id="UP001141259">
    <property type="component" value="Unassembled WGS sequence"/>
</dbReference>
<evidence type="ECO:0000313" key="1">
    <source>
        <dbReference type="EMBL" id="MCS7480515.1"/>
    </source>
</evidence>